<evidence type="ECO:0000313" key="3">
    <source>
        <dbReference type="Proteomes" id="UP000522081"/>
    </source>
</evidence>
<dbReference type="RefSeq" id="WP_229735729.1">
    <property type="nucleotide sequence ID" value="NZ_BMGF01000014.1"/>
</dbReference>
<dbReference type="InterPro" id="IPR053164">
    <property type="entry name" value="IS1016-like_transposase"/>
</dbReference>
<protein>
    <submittedName>
        <fullName evidence="2">Transposase-like protein</fullName>
    </submittedName>
</protein>
<dbReference type="PANTHER" id="PTHR47163:SF2">
    <property type="entry name" value="SI:DKEY-17M8.2"/>
    <property type="match status" value="1"/>
</dbReference>
<dbReference type="EMBL" id="JACBZF010000012">
    <property type="protein sequence ID" value="NYH97094.1"/>
    <property type="molecule type" value="Genomic_DNA"/>
</dbReference>
<reference evidence="2 3" key="1">
    <citation type="submission" date="2020-07" db="EMBL/GenBank/DDBJ databases">
        <title>Genomic Encyclopedia of Type Strains, Phase IV (KMG-IV): sequencing the most valuable type-strain genomes for metagenomic binning, comparative biology and taxonomic classification.</title>
        <authorList>
            <person name="Goeker M."/>
        </authorList>
    </citation>
    <scope>NUCLEOTIDE SEQUENCE [LARGE SCALE GENOMIC DNA]</scope>
    <source>
        <strain evidence="2 3">DSM 29043</strain>
    </source>
</reference>
<feature type="domain" description="ISXO2-like transposase" evidence="1">
    <location>
        <begin position="127"/>
        <end position="275"/>
    </location>
</feature>
<organism evidence="2 3">
    <name type="scientific">Novosphingobium marinum</name>
    <dbReference type="NCBI Taxonomy" id="1514948"/>
    <lineage>
        <taxon>Bacteria</taxon>
        <taxon>Pseudomonadati</taxon>
        <taxon>Pseudomonadota</taxon>
        <taxon>Alphaproteobacteria</taxon>
        <taxon>Sphingomonadales</taxon>
        <taxon>Sphingomonadaceae</taxon>
        <taxon>Novosphingobium</taxon>
    </lineage>
</organism>
<dbReference type="NCBIfam" id="NF033547">
    <property type="entry name" value="transpos_IS1595"/>
    <property type="match status" value="1"/>
</dbReference>
<dbReference type="SMART" id="SM01126">
    <property type="entry name" value="DDE_Tnp_IS1595"/>
    <property type="match status" value="1"/>
</dbReference>
<evidence type="ECO:0000259" key="1">
    <source>
        <dbReference type="SMART" id="SM01126"/>
    </source>
</evidence>
<accession>A0A7Y9XYR4</accession>
<dbReference type="Pfam" id="PF12760">
    <property type="entry name" value="Zn_ribbon_IS1595"/>
    <property type="match status" value="1"/>
</dbReference>
<gene>
    <name evidence="2" type="ORF">FHS75_003455</name>
</gene>
<dbReference type="Proteomes" id="UP000522081">
    <property type="component" value="Unassembled WGS sequence"/>
</dbReference>
<name>A0A7Y9XYR4_9SPHN</name>
<dbReference type="InterPro" id="IPR024445">
    <property type="entry name" value="Tnp_ISXO2-like"/>
</dbReference>
<sequence length="306" mass="34119">MSKSTISTFELFQMFPDQESARTYFEARRWPDGATCPACGEAERIGTRKGGFYRCNACLLDFTVRTGTIFERSKVPLHKWLYAMYLLVTARKGISSVQLHAQIGVTQKTAWFMLQRLREACGNDPTELAGTVEIDECYIGGKEAAKHESKRLKLGRGGVGKTAVIAGRERDSGRVKAEVRDTVTGRNANGFTSRHVQVGSTIHTDESAIYNRVGGLLYKHERINHGAGEYVRGDVTTNGIESVFALLKRGLHGVYHHASPKHLHRYVGEFAFRLGDGDVSHHTMQRLERLFSAAIGRRITYAELIA</sequence>
<comment type="caution">
    <text evidence="2">The sequence shown here is derived from an EMBL/GenBank/DDBJ whole genome shotgun (WGS) entry which is preliminary data.</text>
</comment>
<dbReference type="PANTHER" id="PTHR47163">
    <property type="entry name" value="DDE_TNP_IS1595 DOMAIN-CONTAINING PROTEIN"/>
    <property type="match status" value="1"/>
</dbReference>
<keyword evidence="3" id="KW-1185">Reference proteome</keyword>
<dbReference type="AlphaFoldDB" id="A0A7Y9XYR4"/>
<evidence type="ECO:0000313" key="2">
    <source>
        <dbReference type="EMBL" id="NYH97094.1"/>
    </source>
</evidence>
<dbReference type="InterPro" id="IPR024442">
    <property type="entry name" value="Transposase_Zn_ribbon"/>
</dbReference>
<proteinExistence type="predicted"/>
<dbReference type="Pfam" id="PF12762">
    <property type="entry name" value="DDE_Tnp_IS1595"/>
    <property type="match status" value="1"/>
</dbReference>